<dbReference type="Gene3D" id="3.30.730.10">
    <property type="entry name" value="AP2/ERF domain"/>
    <property type="match status" value="1"/>
</dbReference>
<evidence type="ECO:0000256" key="6">
    <source>
        <dbReference type="ARBA" id="ARBA00024343"/>
    </source>
</evidence>
<dbReference type="InterPro" id="IPR016177">
    <property type="entry name" value="DNA-bd_dom_sf"/>
</dbReference>
<feature type="compositionally biased region" description="Basic and acidic residues" evidence="7">
    <location>
        <begin position="12"/>
        <end position="28"/>
    </location>
</feature>
<evidence type="ECO:0000256" key="3">
    <source>
        <dbReference type="ARBA" id="ARBA00023125"/>
    </source>
</evidence>
<dbReference type="OrthoDB" id="1925932at2759"/>
<evidence type="ECO:0000256" key="7">
    <source>
        <dbReference type="SAM" id="MobiDB-lite"/>
    </source>
</evidence>
<evidence type="ECO:0000259" key="8">
    <source>
        <dbReference type="PROSITE" id="PS51032"/>
    </source>
</evidence>
<dbReference type="GO" id="GO:0005634">
    <property type="term" value="C:nucleus"/>
    <property type="evidence" value="ECO:0007669"/>
    <property type="project" value="UniProtKB-SubCell"/>
</dbReference>
<reference evidence="10" key="2">
    <citation type="submission" date="2025-08" db="UniProtKB">
        <authorList>
            <consortium name="RefSeq"/>
        </authorList>
    </citation>
    <scope>IDENTIFICATION</scope>
    <source>
        <tissue evidence="10">Leaf</tissue>
    </source>
</reference>
<feature type="region of interest" description="Disordered" evidence="7">
    <location>
        <begin position="253"/>
        <end position="288"/>
    </location>
</feature>
<feature type="region of interest" description="Disordered" evidence="7">
    <location>
        <begin position="321"/>
        <end position="384"/>
    </location>
</feature>
<evidence type="ECO:0000256" key="5">
    <source>
        <dbReference type="ARBA" id="ARBA00023242"/>
    </source>
</evidence>
<dbReference type="InterPro" id="IPR044808">
    <property type="entry name" value="ERF_plant"/>
</dbReference>
<dbReference type="InterPro" id="IPR001471">
    <property type="entry name" value="AP2/ERF_dom"/>
</dbReference>
<dbReference type="KEGG" id="rsz:108826578"/>
<dbReference type="Pfam" id="PF00847">
    <property type="entry name" value="AP2"/>
    <property type="match status" value="1"/>
</dbReference>
<dbReference type="CDD" id="cd00018">
    <property type="entry name" value="AP2"/>
    <property type="match status" value="1"/>
</dbReference>
<proteinExistence type="inferred from homology"/>
<feature type="region of interest" description="Disordered" evidence="7">
    <location>
        <begin position="136"/>
        <end position="183"/>
    </location>
</feature>
<dbReference type="AlphaFoldDB" id="A0A6J0L7D8"/>
<keyword evidence="2" id="KW-0805">Transcription regulation</keyword>
<dbReference type="PRINTS" id="PR00367">
    <property type="entry name" value="ETHRSPELEMNT"/>
</dbReference>
<keyword evidence="9" id="KW-1185">Reference proteome</keyword>
<dbReference type="GO" id="GO:0003677">
    <property type="term" value="F:DNA binding"/>
    <property type="evidence" value="ECO:0007669"/>
    <property type="project" value="UniProtKB-KW"/>
</dbReference>
<accession>A0A6J0L7D8</accession>
<feature type="compositionally biased region" description="Low complexity" evidence="7">
    <location>
        <begin position="373"/>
        <end position="384"/>
    </location>
</feature>
<evidence type="ECO:0000256" key="1">
    <source>
        <dbReference type="ARBA" id="ARBA00004123"/>
    </source>
</evidence>
<dbReference type="SMART" id="SM00380">
    <property type="entry name" value="AP2"/>
    <property type="match status" value="1"/>
</dbReference>
<feature type="compositionally biased region" description="Gly residues" evidence="7">
    <location>
        <begin position="87"/>
        <end position="97"/>
    </location>
</feature>
<dbReference type="GO" id="GO:0009873">
    <property type="term" value="P:ethylene-activated signaling pathway"/>
    <property type="evidence" value="ECO:0007669"/>
    <property type="project" value="InterPro"/>
</dbReference>
<gene>
    <name evidence="10" type="primary">LOC108826578</name>
</gene>
<comment type="similarity">
    <text evidence="6">Belongs to the AP2/ERF transcription factor family. ERF subfamily.</text>
</comment>
<keyword evidence="4" id="KW-0804">Transcription</keyword>
<feature type="compositionally biased region" description="Low complexity" evidence="7">
    <location>
        <begin position="136"/>
        <end position="170"/>
    </location>
</feature>
<dbReference type="PANTHER" id="PTHR31190:SF358">
    <property type="entry name" value="ETHYLENE-RESPONSIVE TRANSCRIPTION FACTOR ABR1"/>
    <property type="match status" value="1"/>
</dbReference>
<evidence type="ECO:0000313" key="10">
    <source>
        <dbReference type="RefSeq" id="XP_018455446.1"/>
    </source>
</evidence>
<keyword evidence="3" id="KW-0238">DNA-binding</keyword>
<feature type="domain" description="AP2/ERF" evidence="8">
    <location>
        <begin position="180"/>
        <end position="237"/>
    </location>
</feature>
<dbReference type="FunFam" id="3.30.730.10:FF:000001">
    <property type="entry name" value="Ethylene-responsive transcription factor 2"/>
    <property type="match status" value="1"/>
</dbReference>
<feature type="region of interest" description="Disordered" evidence="7">
    <location>
        <begin position="82"/>
        <end position="121"/>
    </location>
</feature>
<sequence length="384" mass="41562">MCALKVANQDDNVGKKAEPTTREDDHGTLSDIDQWLYLFAAEDDHLHRDNSLTPPSSSLSISREKEMSAIVSALTHVVAGNVPTHQYGGGGGGGGEGASNSSSSSGQKRRREVEEGGGGKAVIAANTLTVDQYLSGGSSSSRVREASSNMSGSVPTYEYTTTANASTETSSLSGDQPRRRYRGVRQRPWGKWAAEIRDPFKAARVWLGTFDNAESAARAYDEAALRFRGNKAKLNFPENVRLVRPASTAATQPVLQTTVQRPTQLRNSGSTSALLPIRPASEQNVNSQPLMQSYNLSYSEMARQHHQQSTNLYDPMLRFGQTGDLTMQSGSTSTSSSHSRPLFSPASVQPKPESAGETGYLQDIQWSSDKTSNNYNNYNNDPSS</sequence>
<feature type="region of interest" description="Disordered" evidence="7">
    <location>
        <begin position="1"/>
        <end position="28"/>
    </location>
</feature>
<dbReference type="PROSITE" id="PS51032">
    <property type="entry name" value="AP2_ERF"/>
    <property type="match status" value="1"/>
</dbReference>
<feature type="compositionally biased region" description="Low complexity" evidence="7">
    <location>
        <begin position="329"/>
        <end position="347"/>
    </location>
</feature>
<dbReference type="SUPFAM" id="SSF54171">
    <property type="entry name" value="DNA-binding domain"/>
    <property type="match status" value="1"/>
</dbReference>
<evidence type="ECO:0000313" key="9">
    <source>
        <dbReference type="Proteomes" id="UP000504610"/>
    </source>
</evidence>
<dbReference type="GeneID" id="108826578"/>
<protein>
    <submittedName>
        <fullName evidence="10">Ethylene-responsive transcription factor ABR1-like</fullName>
    </submittedName>
</protein>
<evidence type="ECO:0000256" key="2">
    <source>
        <dbReference type="ARBA" id="ARBA00023015"/>
    </source>
</evidence>
<reference evidence="9" key="1">
    <citation type="journal article" date="2019" name="Database">
        <title>The radish genome database (RadishGD): an integrated information resource for radish genomics.</title>
        <authorList>
            <person name="Yu H.J."/>
            <person name="Baek S."/>
            <person name="Lee Y.J."/>
            <person name="Cho A."/>
            <person name="Mun J.H."/>
        </authorList>
    </citation>
    <scope>NUCLEOTIDE SEQUENCE [LARGE SCALE GENOMIC DNA]</scope>
    <source>
        <strain evidence="9">cv. WK10039</strain>
    </source>
</reference>
<dbReference type="GO" id="GO:0003700">
    <property type="term" value="F:DNA-binding transcription factor activity"/>
    <property type="evidence" value="ECO:0007669"/>
    <property type="project" value="InterPro"/>
</dbReference>
<dbReference type="Proteomes" id="UP000504610">
    <property type="component" value="Chromosome 9"/>
</dbReference>
<dbReference type="PANTHER" id="PTHR31190">
    <property type="entry name" value="DNA-BINDING DOMAIN"/>
    <property type="match status" value="1"/>
</dbReference>
<keyword evidence="5" id="KW-0539">Nucleus</keyword>
<dbReference type="InterPro" id="IPR036955">
    <property type="entry name" value="AP2/ERF_dom_sf"/>
</dbReference>
<dbReference type="RefSeq" id="XP_018455446.1">
    <property type="nucleotide sequence ID" value="XM_018599944.2"/>
</dbReference>
<evidence type="ECO:0000256" key="4">
    <source>
        <dbReference type="ARBA" id="ARBA00023163"/>
    </source>
</evidence>
<organism evidence="9 10">
    <name type="scientific">Raphanus sativus</name>
    <name type="common">Radish</name>
    <name type="synonym">Raphanus raphanistrum var. sativus</name>
    <dbReference type="NCBI Taxonomy" id="3726"/>
    <lineage>
        <taxon>Eukaryota</taxon>
        <taxon>Viridiplantae</taxon>
        <taxon>Streptophyta</taxon>
        <taxon>Embryophyta</taxon>
        <taxon>Tracheophyta</taxon>
        <taxon>Spermatophyta</taxon>
        <taxon>Magnoliopsida</taxon>
        <taxon>eudicotyledons</taxon>
        <taxon>Gunneridae</taxon>
        <taxon>Pentapetalae</taxon>
        <taxon>rosids</taxon>
        <taxon>malvids</taxon>
        <taxon>Brassicales</taxon>
        <taxon>Brassicaceae</taxon>
        <taxon>Brassiceae</taxon>
        <taxon>Raphanus</taxon>
    </lineage>
</organism>
<comment type="subcellular location">
    <subcellularLocation>
        <location evidence="1">Nucleus</location>
    </subcellularLocation>
</comment>
<name>A0A6J0L7D8_RAPSA</name>
<feature type="compositionally biased region" description="Polar residues" evidence="7">
    <location>
        <begin position="253"/>
        <end position="273"/>
    </location>
</feature>